<dbReference type="AlphaFoldDB" id="A0A2P5HP21"/>
<feature type="compositionally biased region" description="Basic and acidic residues" evidence="3">
    <location>
        <begin position="770"/>
        <end position="786"/>
    </location>
</feature>
<feature type="region of interest" description="Disordered" evidence="3">
    <location>
        <begin position="575"/>
        <end position="596"/>
    </location>
</feature>
<dbReference type="PANTHER" id="PTHR15074">
    <property type="entry name" value="METHYL-CPG-BINDING PROTEIN"/>
    <property type="match status" value="1"/>
</dbReference>
<organism evidence="5 6">
    <name type="scientific">Diaporthe helianthi</name>
    <dbReference type="NCBI Taxonomy" id="158607"/>
    <lineage>
        <taxon>Eukaryota</taxon>
        <taxon>Fungi</taxon>
        <taxon>Dikarya</taxon>
        <taxon>Ascomycota</taxon>
        <taxon>Pezizomycotina</taxon>
        <taxon>Sordariomycetes</taxon>
        <taxon>Sordariomycetidae</taxon>
        <taxon>Diaporthales</taxon>
        <taxon>Diaporthaceae</taxon>
        <taxon>Diaporthe</taxon>
    </lineage>
</organism>
<comment type="caution">
    <text evidence="5">The sequence shown here is derived from an EMBL/GenBank/DDBJ whole genome shotgun (WGS) entry which is preliminary data.</text>
</comment>
<dbReference type="GO" id="GO:0003677">
    <property type="term" value="F:DNA binding"/>
    <property type="evidence" value="ECO:0007669"/>
    <property type="project" value="UniProtKB-KW"/>
</dbReference>
<feature type="domain" description="HhH-GPD" evidence="4">
    <location>
        <begin position="707"/>
        <end position="774"/>
    </location>
</feature>
<dbReference type="Gene3D" id="1.10.340.30">
    <property type="entry name" value="Hypothetical protein, domain 2"/>
    <property type="match status" value="1"/>
</dbReference>
<evidence type="ECO:0000256" key="3">
    <source>
        <dbReference type="SAM" id="MobiDB-lite"/>
    </source>
</evidence>
<dbReference type="InParanoid" id="A0A2P5HP21"/>
<gene>
    <name evidence="5" type="ORF">DHEL01_v209595</name>
</gene>
<dbReference type="GO" id="GO:0003824">
    <property type="term" value="F:catalytic activity"/>
    <property type="evidence" value="ECO:0007669"/>
    <property type="project" value="InterPro"/>
</dbReference>
<dbReference type="GO" id="GO:0005634">
    <property type="term" value="C:nucleus"/>
    <property type="evidence" value="ECO:0007669"/>
    <property type="project" value="UniProtKB-SubCell"/>
</dbReference>
<dbReference type="InterPro" id="IPR003265">
    <property type="entry name" value="HhH-GPD_domain"/>
</dbReference>
<name>A0A2P5HP21_DIAHE</name>
<keyword evidence="2" id="KW-0539">Nucleus</keyword>
<dbReference type="GO" id="GO:0006285">
    <property type="term" value="P:base-excision repair, AP site formation"/>
    <property type="evidence" value="ECO:0007669"/>
    <property type="project" value="UniProtKB-ARBA"/>
</dbReference>
<feature type="region of interest" description="Disordered" evidence="3">
    <location>
        <begin position="67"/>
        <end position="108"/>
    </location>
</feature>
<feature type="region of interest" description="Disordered" evidence="3">
    <location>
        <begin position="247"/>
        <end position="292"/>
    </location>
</feature>
<dbReference type="InterPro" id="IPR045138">
    <property type="entry name" value="MeCP2/MBD4"/>
</dbReference>
<dbReference type="PANTHER" id="PTHR15074:SF0">
    <property type="entry name" value="METHYL-CPG-BINDING DOMAIN PROTEIN 4-LIKE PROTEIN"/>
    <property type="match status" value="1"/>
</dbReference>
<accession>A0A2P5HP21</accession>
<evidence type="ECO:0000313" key="6">
    <source>
        <dbReference type="Proteomes" id="UP000094444"/>
    </source>
</evidence>
<protein>
    <submittedName>
        <fullName evidence="5">Methylated-DNA-binding protein3</fullName>
    </submittedName>
</protein>
<evidence type="ECO:0000259" key="4">
    <source>
        <dbReference type="Pfam" id="PF00730"/>
    </source>
</evidence>
<feature type="compositionally biased region" description="Polar residues" evidence="3">
    <location>
        <begin position="517"/>
        <end position="532"/>
    </location>
</feature>
<dbReference type="InterPro" id="IPR011257">
    <property type="entry name" value="DNA_glycosylase"/>
</dbReference>
<keyword evidence="6" id="KW-1185">Reference proteome</keyword>
<feature type="region of interest" description="Disordered" evidence="3">
    <location>
        <begin position="493"/>
        <end position="534"/>
    </location>
</feature>
<evidence type="ECO:0000313" key="5">
    <source>
        <dbReference type="EMBL" id="POS72013.1"/>
    </source>
</evidence>
<dbReference type="EMBL" id="MAVT02001109">
    <property type="protein sequence ID" value="POS72013.1"/>
    <property type="molecule type" value="Genomic_DNA"/>
</dbReference>
<dbReference type="STRING" id="158607.A0A2P5HP21"/>
<reference evidence="5" key="1">
    <citation type="submission" date="2017-09" db="EMBL/GenBank/DDBJ databases">
        <title>Polyketide synthases of a Diaporthe helianthi virulent isolate.</title>
        <authorList>
            <person name="Baroncelli R."/>
        </authorList>
    </citation>
    <scope>NUCLEOTIDE SEQUENCE [LARGE SCALE GENOMIC DNA]</scope>
    <source>
        <strain evidence="5">7/96</strain>
    </source>
</reference>
<dbReference type="OrthoDB" id="10265068at2759"/>
<dbReference type="Proteomes" id="UP000094444">
    <property type="component" value="Unassembled WGS sequence"/>
</dbReference>
<proteinExistence type="predicted"/>
<feature type="compositionally biased region" description="Acidic residues" evidence="3">
    <location>
        <begin position="73"/>
        <end position="82"/>
    </location>
</feature>
<feature type="region of interest" description="Disordered" evidence="3">
    <location>
        <begin position="646"/>
        <end position="671"/>
    </location>
</feature>
<comment type="subcellular location">
    <subcellularLocation>
        <location evidence="1">Nucleus</location>
    </subcellularLocation>
</comment>
<evidence type="ECO:0000256" key="2">
    <source>
        <dbReference type="ARBA" id="ARBA00023242"/>
    </source>
</evidence>
<sequence>MEAVVNGSVAAKRPSARSTTLDADAARDLLNYFEIDENEKEFLISAITSSKAHEDDVKALLHDRAFSSHTSEDDTSEDDDNQNDNAPAGRHYIPWRTPENPEAPPMDENTARNLLYGFNIDDDLREYLMAIIMSGKVFEDDLRHLYKIGLSAGWETFQTQVQCAKSLRDKVLGRHYGDDLTIYLGMMRESDQIPDFREKYWPPGAPALNASDNLVAGKHLWGGLLDGNTTSLQSIQLVHDDDSQVNNGIVPMDKPPPDWVASNPQPTKTASDATTKKTKNKTQSTEQAPTPANDARFEVVCPIRRQDGSVCNKRCFDGKAYRSMQEHIRKVHKDHYIPGLNANEESFRRMVNNTPGAEPNLQQAMGGAKSADLQAVGMSAQSIRPADLSLPWANDAALDAGKQQRVTKKAKQSHEKTLAKSPFFVDQGQSLMVANASMPVSGMVSAQPALSGPFDERQFLSQFDRGQDGFGSMALGLDATISQSLFPQHVQHVDGMAQSSMPSDRKRKRDDADTDTQNQSSNQPLQFGLNGSTGVGYNPPVDPSLFFQTLPPQSAPPVAPDVFDEMIDILGQLQEASRENNAPREMSGPTTGHYNPPAEVTISQALSAMRNPFATPISATKANAAAQKQAASHFFASPTSKKIDEARTAAVTPSPTPKKASRPARNSVSALPIPPLAGDRFGLVQEELAGEPFRLLVAVTFLIRTPGRVAIPVFRQLMERYPTTQALADADPADIEAMMHHLGLSNQRTKTIQKYARTWLERPPSRDVRYGIKDYPQKGDGKDVRAGEMFGPEDLSSTDKDGGVVCSPDSSKENDPQAKTTARGHGTAWEIGHLTTGRYALDSWRIFCRDVLLGRAQDWKGKGRDPAFQPEWMRVLPEDKELRACLRWMWMKEGWEWDPKTGEKLPLREEMRRAVDEGRVAYDNQGQLQILEKVGGRVEGNGTT</sequence>
<dbReference type="Pfam" id="PF00730">
    <property type="entry name" value="HhH-GPD"/>
    <property type="match status" value="1"/>
</dbReference>
<evidence type="ECO:0000256" key="1">
    <source>
        <dbReference type="ARBA" id="ARBA00004123"/>
    </source>
</evidence>
<dbReference type="SUPFAM" id="SSF48150">
    <property type="entry name" value="DNA-glycosylase"/>
    <property type="match status" value="1"/>
</dbReference>
<feature type="region of interest" description="Disordered" evidence="3">
    <location>
        <begin position="770"/>
        <end position="824"/>
    </location>
</feature>